<evidence type="ECO:0000256" key="2">
    <source>
        <dbReference type="ARBA" id="ARBA00012534"/>
    </source>
</evidence>
<dbReference type="Pfam" id="PF03705">
    <property type="entry name" value="CheR_N"/>
    <property type="match status" value="1"/>
</dbReference>
<dbReference type="PROSITE" id="PS50123">
    <property type="entry name" value="CHER"/>
    <property type="match status" value="1"/>
</dbReference>
<accession>A0A7C4Y4G7</accession>
<dbReference type="AlphaFoldDB" id="A0A7C4Y4G7"/>
<keyword evidence="3 7" id="KW-0489">Methyltransferase</keyword>
<keyword evidence="4 7" id="KW-0808">Transferase</keyword>
<dbReference type="GO" id="GO:0008983">
    <property type="term" value="F:protein-glutamate O-methyltransferase activity"/>
    <property type="evidence" value="ECO:0007669"/>
    <property type="project" value="UniProtKB-EC"/>
</dbReference>
<dbReference type="EMBL" id="DTHG01000028">
    <property type="protein sequence ID" value="HGW91381.1"/>
    <property type="molecule type" value="Genomic_DNA"/>
</dbReference>
<dbReference type="InterPro" id="IPR022641">
    <property type="entry name" value="CheR_N"/>
</dbReference>
<sequence>MDLELYSLMKTIKELINFDPMNYKERPLKRRLKVRMRALNIETFKEYEEYLKKNRDEQMKLKDTLTINVSKFFRNIEVFDILKDEIIPSIKEPVRCWSAGCSTGEEAYTIAIILNEIGMEGKIIGTDVDRDALEKAKEGVYTIFSMDEIPQSFISKYFEKEEGRYRIKDILRKYVSFEELDFKDVDKFFMRFDIILCRNVLIYLTKEFQNKLIKRFYELLDVPGFLVLGMAETLGFGMHEYFKPYKLRERIYKKDG</sequence>
<reference evidence="7" key="1">
    <citation type="journal article" date="2020" name="mSystems">
        <title>Genome- and Community-Level Interaction Insights into Carbon Utilization and Element Cycling Functions of Hydrothermarchaeota in Hydrothermal Sediment.</title>
        <authorList>
            <person name="Zhou Z."/>
            <person name="Liu Y."/>
            <person name="Xu W."/>
            <person name="Pan J."/>
            <person name="Luo Z.H."/>
            <person name="Li M."/>
        </authorList>
    </citation>
    <scope>NUCLEOTIDE SEQUENCE [LARGE SCALE GENOMIC DNA]</scope>
    <source>
        <strain evidence="7">SpSt-780</strain>
    </source>
</reference>
<dbReference type="SUPFAM" id="SSF53335">
    <property type="entry name" value="S-adenosyl-L-methionine-dependent methyltransferases"/>
    <property type="match status" value="1"/>
</dbReference>
<dbReference type="PRINTS" id="PR00996">
    <property type="entry name" value="CHERMTFRASE"/>
</dbReference>
<dbReference type="SUPFAM" id="SSF47757">
    <property type="entry name" value="Chemotaxis receptor methyltransferase CheR, N-terminal domain"/>
    <property type="match status" value="1"/>
</dbReference>
<comment type="catalytic activity">
    <reaction evidence="1">
        <text>L-glutamyl-[protein] + S-adenosyl-L-methionine = [protein]-L-glutamate 5-O-methyl ester + S-adenosyl-L-homocysteine</text>
        <dbReference type="Rhea" id="RHEA:24452"/>
        <dbReference type="Rhea" id="RHEA-COMP:10208"/>
        <dbReference type="Rhea" id="RHEA-COMP:10311"/>
        <dbReference type="ChEBI" id="CHEBI:29973"/>
        <dbReference type="ChEBI" id="CHEBI:57856"/>
        <dbReference type="ChEBI" id="CHEBI:59789"/>
        <dbReference type="ChEBI" id="CHEBI:82795"/>
        <dbReference type="EC" id="2.1.1.80"/>
    </reaction>
</comment>
<dbReference type="Gene3D" id="1.10.155.10">
    <property type="entry name" value="Chemotaxis receptor methyltransferase CheR, N-terminal domain"/>
    <property type="match status" value="1"/>
</dbReference>
<proteinExistence type="predicted"/>
<gene>
    <name evidence="7" type="ORF">ENV67_02415</name>
</gene>
<feature type="domain" description="CheR-type methyltransferase" evidence="6">
    <location>
        <begin position="1"/>
        <end position="255"/>
    </location>
</feature>
<dbReference type="InterPro" id="IPR022642">
    <property type="entry name" value="CheR_C"/>
</dbReference>
<dbReference type="InterPro" id="IPR050903">
    <property type="entry name" value="Bact_Chemotaxis_MeTrfase"/>
</dbReference>
<protein>
    <recommendedName>
        <fullName evidence="2">protein-glutamate O-methyltransferase</fullName>
        <ecNumber evidence="2">2.1.1.80</ecNumber>
    </recommendedName>
</protein>
<dbReference type="InterPro" id="IPR000780">
    <property type="entry name" value="CheR_MeTrfase"/>
</dbReference>
<dbReference type="EC" id="2.1.1.80" evidence="2"/>
<name>A0A7C4Y4G7_UNCW3</name>
<dbReference type="GO" id="GO:0032259">
    <property type="term" value="P:methylation"/>
    <property type="evidence" value="ECO:0007669"/>
    <property type="project" value="UniProtKB-KW"/>
</dbReference>
<evidence type="ECO:0000256" key="4">
    <source>
        <dbReference type="ARBA" id="ARBA00022679"/>
    </source>
</evidence>
<keyword evidence="5" id="KW-0949">S-adenosyl-L-methionine</keyword>
<dbReference type="InterPro" id="IPR036804">
    <property type="entry name" value="CheR_N_sf"/>
</dbReference>
<evidence type="ECO:0000256" key="5">
    <source>
        <dbReference type="ARBA" id="ARBA00022691"/>
    </source>
</evidence>
<dbReference type="PANTHER" id="PTHR24422:SF10">
    <property type="entry name" value="CHEMOTAXIS PROTEIN METHYLTRANSFERASE 2"/>
    <property type="match status" value="1"/>
</dbReference>
<dbReference type="SMART" id="SM00138">
    <property type="entry name" value="MeTrc"/>
    <property type="match status" value="1"/>
</dbReference>
<dbReference type="InterPro" id="IPR029063">
    <property type="entry name" value="SAM-dependent_MTases_sf"/>
</dbReference>
<dbReference type="Pfam" id="PF01739">
    <property type="entry name" value="CheR"/>
    <property type="match status" value="1"/>
</dbReference>
<evidence type="ECO:0000313" key="7">
    <source>
        <dbReference type="EMBL" id="HGW91381.1"/>
    </source>
</evidence>
<evidence type="ECO:0000256" key="1">
    <source>
        <dbReference type="ARBA" id="ARBA00001541"/>
    </source>
</evidence>
<dbReference type="Gene3D" id="3.40.50.150">
    <property type="entry name" value="Vaccinia Virus protein VP39"/>
    <property type="match status" value="1"/>
</dbReference>
<dbReference type="CDD" id="cd02440">
    <property type="entry name" value="AdoMet_MTases"/>
    <property type="match status" value="1"/>
</dbReference>
<evidence type="ECO:0000256" key="3">
    <source>
        <dbReference type="ARBA" id="ARBA00022603"/>
    </source>
</evidence>
<organism evidence="7">
    <name type="scientific">candidate division WOR-3 bacterium</name>
    <dbReference type="NCBI Taxonomy" id="2052148"/>
    <lineage>
        <taxon>Bacteria</taxon>
        <taxon>Bacteria division WOR-3</taxon>
    </lineage>
</organism>
<comment type="caution">
    <text evidence="7">The sequence shown here is derived from an EMBL/GenBank/DDBJ whole genome shotgun (WGS) entry which is preliminary data.</text>
</comment>
<evidence type="ECO:0000259" key="6">
    <source>
        <dbReference type="PROSITE" id="PS50123"/>
    </source>
</evidence>
<dbReference type="PANTHER" id="PTHR24422">
    <property type="entry name" value="CHEMOTAXIS PROTEIN METHYLTRANSFERASE"/>
    <property type="match status" value="1"/>
</dbReference>